<feature type="transmembrane region" description="Helical" evidence="9">
    <location>
        <begin position="6"/>
        <end position="29"/>
    </location>
</feature>
<dbReference type="GeneID" id="24564962"/>
<evidence type="ECO:0000313" key="10">
    <source>
        <dbReference type="EMBL" id="CDR96421.1"/>
    </source>
</evidence>
<evidence type="ECO:0000313" key="11">
    <source>
        <dbReference type="Proteomes" id="UP000033188"/>
    </source>
</evidence>
<evidence type="ECO:0000256" key="7">
    <source>
        <dbReference type="ARBA" id="ARBA00023065"/>
    </source>
</evidence>
<evidence type="ECO:0000256" key="5">
    <source>
        <dbReference type="ARBA" id="ARBA00022781"/>
    </source>
</evidence>
<evidence type="ECO:0000256" key="3">
    <source>
        <dbReference type="ARBA" id="ARBA00022448"/>
    </source>
</evidence>
<evidence type="ECO:0000256" key="4">
    <source>
        <dbReference type="ARBA" id="ARBA00022692"/>
    </source>
</evidence>
<dbReference type="InterPro" id="IPR008389">
    <property type="entry name" value="ATPase_V0-cplx_e1/e2_su"/>
</dbReference>
<dbReference type="VEuPathDB" id="PiroplasmaDB:BBBOND_0303250"/>
<dbReference type="AlphaFoldDB" id="A0A061D6U7"/>
<comment type="similarity">
    <text evidence="2">Belongs to the V-ATPase e1/e2 subunit family.</text>
</comment>
<evidence type="ECO:0000256" key="1">
    <source>
        <dbReference type="ARBA" id="ARBA00004141"/>
    </source>
</evidence>
<name>A0A061D6U7_BABBI</name>
<evidence type="ECO:0000256" key="2">
    <source>
        <dbReference type="ARBA" id="ARBA00008328"/>
    </source>
</evidence>
<dbReference type="Proteomes" id="UP000033188">
    <property type="component" value="Chromosome 3"/>
</dbReference>
<keyword evidence="6 9" id="KW-1133">Transmembrane helix</keyword>
<evidence type="ECO:0000256" key="9">
    <source>
        <dbReference type="SAM" id="Phobius"/>
    </source>
</evidence>
<proteinExistence type="inferred from homology"/>
<dbReference type="EMBL" id="LK391709">
    <property type="protein sequence ID" value="CDR96421.1"/>
    <property type="molecule type" value="Genomic_DNA"/>
</dbReference>
<evidence type="ECO:0000256" key="6">
    <source>
        <dbReference type="ARBA" id="ARBA00022989"/>
    </source>
</evidence>
<sequence>MENWAFIRLMSICYLVAGALLTVGIQVTLRGRVKESERKDFYVLVLLLVPLGTFCLWLLWICMYMAQMNPMISPIKHVHEPAAEAVKLPA</sequence>
<dbReference type="Pfam" id="PF05493">
    <property type="entry name" value="ATP_synt_H"/>
    <property type="match status" value="1"/>
</dbReference>
<comment type="subcellular location">
    <subcellularLocation>
        <location evidence="1">Membrane</location>
        <topology evidence="1">Multi-pass membrane protein</topology>
    </subcellularLocation>
</comment>
<dbReference type="GO" id="GO:0033179">
    <property type="term" value="C:proton-transporting V-type ATPase, V0 domain"/>
    <property type="evidence" value="ECO:0007669"/>
    <property type="project" value="InterPro"/>
</dbReference>
<dbReference type="GO" id="GO:0046961">
    <property type="term" value="F:proton-transporting ATPase activity, rotational mechanism"/>
    <property type="evidence" value="ECO:0007669"/>
    <property type="project" value="InterPro"/>
</dbReference>
<protein>
    <submittedName>
        <fullName evidence="10">Uncharacterized protein</fullName>
    </submittedName>
</protein>
<feature type="transmembrane region" description="Helical" evidence="9">
    <location>
        <begin position="41"/>
        <end position="66"/>
    </location>
</feature>
<dbReference type="RefSeq" id="XP_012768607.1">
    <property type="nucleotide sequence ID" value="XM_012913153.1"/>
</dbReference>
<gene>
    <name evidence="10" type="ORF">BBBOND_0303250</name>
</gene>
<keyword evidence="5" id="KW-0375">Hydrogen ion transport</keyword>
<keyword evidence="8 9" id="KW-0472">Membrane</keyword>
<accession>A0A061D6U7</accession>
<keyword evidence="4 9" id="KW-0812">Transmembrane</keyword>
<keyword evidence="3" id="KW-0813">Transport</keyword>
<evidence type="ECO:0000256" key="8">
    <source>
        <dbReference type="ARBA" id="ARBA00023136"/>
    </source>
</evidence>
<dbReference type="KEGG" id="bbig:BBBOND_0303250"/>
<dbReference type="OrthoDB" id="1508846at2759"/>
<keyword evidence="7" id="KW-0406">Ion transport</keyword>
<organism evidence="10 11">
    <name type="scientific">Babesia bigemina</name>
    <dbReference type="NCBI Taxonomy" id="5866"/>
    <lineage>
        <taxon>Eukaryota</taxon>
        <taxon>Sar</taxon>
        <taxon>Alveolata</taxon>
        <taxon>Apicomplexa</taxon>
        <taxon>Aconoidasida</taxon>
        <taxon>Piroplasmida</taxon>
        <taxon>Babesiidae</taxon>
        <taxon>Babesia</taxon>
    </lineage>
</organism>
<reference evidence="11" key="1">
    <citation type="journal article" date="2014" name="Nucleic Acids Res.">
        <title>The evolutionary dynamics of variant antigen genes in Babesia reveal a history of genomic innovation underlying host-parasite interaction.</title>
        <authorList>
            <person name="Jackson A.P."/>
            <person name="Otto T.D."/>
            <person name="Darby A."/>
            <person name="Ramaprasad A."/>
            <person name="Xia D."/>
            <person name="Echaide I.E."/>
            <person name="Farber M."/>
            <person name="Gahlot S."/>
            <person name="Gamble J."/>
            <person name="Gupta D."/>
            <person name="Gupta Y."/>
            <person name="Jackson L."/>
            <person name="Malandrin L."/>
            <person name="Malas T.B."/>
            <person name="Moussa E."/>
            <person name="Nair M."/>
            <person name="Reid A.J."/>
            <person name="Sanders M."/>
            <person name="Sharma J."/>
            <person name="Tracey A."/>
            <person name="Quail M.A."/>
            <person name="Weir W."/>
            <person name="Wastling J.M."/>
            <person name="Hall N."/>
            <person name="Willadsen P."/>
            <person name="Lingelbach K."/>
            <person name="Shiels B."/>
            <person name="Tait A."/>
            <person name="Berriman M."/>
            <person name="Allred D.R."/>
            <person name="Pain A."/>
        </authorList>
    </citation>
    <scope>NUCLEOTIDE SEQUENCE [LARGE SCALE GENOMIC DNA]</scope>
    <source>
        <strain evidence="11">Bond</strain>
    </source>
</reference>
<keyword evidence="11" id="KW-1185">Reference proteome</keyword>